<feature type="domain" description="TonB-dependent receptor-like beta-barrel" evidence="12">
    <location>
        <begin position="415"/>
        <end position="993"/>
    </location>
</feature>
<dbReference type="PANTHER" id="PTHR30069">
    <property type="entry name" value="TONB-DEPENDENT OUTER MEMBRANE RECEPTOR"/>
    <property type="match status" value="1"/>
</dbReference>
<protein>
    <submittedName>
        <fullName evidence="14">TonB-linked outer membrane protein, SusC/RagA family</fullName>
    </submittedName>
</protein>
<evidence type="ECO:0000256" key="11">
    <source>
        <dbReference type="RuleBase" id="RU003357"/>
    </source>
</evidence>
<keyword evidence="3 10" id="KW-1134">Transmembrane beta strand</keyword>
<keyword evidence="5" id="KW-0732">Signal</keyword>
<evidence type="ECO:0000256" key="8">
    <source>
        <dbReference type="ARBA" id="ARBA00023170"/>
    </source>
</evidence>
<keyword evidence="8" id="KW-0675">Receptor</keyword>
<dbReference type="RefSeq" id="WP_091400822.1">
    <property type="nucleotide sequence ID" value="NZ_FNQY01000028.1"/>
</dbReference>
<dbReference type="Proteomes" id="UP000199041">
    <property type="component" value="Unassembled WGS sequence"/>
</dbReference>
<evidence type="ECO:0000313" key="15">
    <source>
        <dbReference type="Proteomes" id="UP000199041"/>
    </source>
</evidence>
<feature type="domain" description="TonB-dependent receptor plug" evidence="13">
    <location>
        <begin position="132"/>
        <end position="235"/>
    </location>
</feature>
<evidence type="ECO:0000256" key="10">
    <source>
        <dbReference type="PROSITE-ProRule" id="PRU01360"/>
    </source>
</evidence>
<dbReference type="InterPro" id="IPR036942">
    <property type="entry name" value="Beta-barrel_TonB_sf"/>
</dbReference>
<dbReference type="GO" id="GO:0015344">
    <property type="term" value="F:siderophore uptake transmembrane transporter activity"/>
    <property type="evidence" value="ECO:0007669"/>
    <property type="project" value="TreeGrafter"/>
</dbReference>
<dbReference type="Pfam" id="PF00593">
    <property type="entry name" value="TonB_dep_Rec_b-barrel"/>
    <property type="match status" value="1"/>
</dbReference>
<proteinExistence type="inferred from homology"/>
<dbReference type="InterPro" id="IPR037066">
    <property type="entry name" value="Plug_dom_sf"/>
</dbReference>
<evidence type="ECO:0000259" key="12">
    <source>
        <dbReference type="Pfam" id="PF00593"/>
    </source>
</evidence>
<evidence type="ECO:0000256" key="1">
    <source>
        <dbReference type="ARBA" id="ARBA00004571"/>
    </source>
</evidence>
<evidence type="ECO:0000256" key="6">
    <source>
        <dbReference type="ARBA" id="ARBA00023077"/>
    </source>
</evidence>
<dbReference type="GO" id="GO:0009279">
    <property type="term" value="C:cell outer membrane"/>
    <property type="evidence" value="ECO:0007669"/>
    <property type="project" value="UniProtKB-SubCell"/>
</dbReference>
<dbReference type="PANTHER" id="PTHR30069:SF29">
    <property type="entry name" value="HEMOGLOBIN AND HEMOGLOBIN-HAPTOGLOBIN-BINDING PROTEIN 1-RELATED"/>
    <property type="match status" value="1"/>
</dbReference>
<dbReference type="InterPro" id="IPR023997">
    <property type="entry name" value="TonB-dep_OMP_SusC/RagA_CS"/>
</dbReference>
<dbReference type="SUPFAM" id="SSF49464">
    <property type="entry name" value="Carboxypeptidase regulatory domain-like"/>
    <property type="match status" value="1"/>
</dbReference>
<dbReference type="AlphaFoldDB" id="A0A1H4C7M3"/>
<keyword evidence="9 10" id="KW-0998">Cell outer membrane</keyword>
<dbReference type="Pfam" id="PF13715">
    <property type="entry name" value="CarbopepD_reg_2"/>
    <property type="match status" value="1"/>
</dbReference>
<dbReference type="Gene3D" id="2.40.170.20">
    <property type="entry name" value="TonB-dependent receptor, beta-barrel domain"/>
    <property type="match status" value="1"/>
</dbReference>
<dbReference type="InterPro" id="IPR012910">
    <property type="entry name" value="Plug_dom"/>
</dbReference>
<evidence type="ECO:0000256" key="4">
    <source>
        <dbReference type="ARBA" id="ARBA00022692"/>
    </source>
</evidence>
<evidence type="ECO:0000313" key="14">
    <source>
        <dbReference type="EMBL" id="SEA56303.1"/>
    </source>
</evidence>
<keyword evidence="6 11" id="KW-0798">TonB box</keyword>
<dbReference type="InterPro" id="IPR039426">
    <property type="entry name" value="TonB-dep_rcpt-like"/>
</dbReference>
<evidence type="ECO:0000256" key="7">
    <source>
        <dbReference type="ARBA" id="ARBA00023136"/>
    </source>
</evidence>
<dbReference type="Pfam" id="PF07715">
    <property type="entry name" value="Plug"/>
    <property type="match status" value="1"/>
</dbReference>
<keyword evidence="2 10" id="KW-0813">Transport</keyword>
<evidence type="ECO:0000256" key="3">
    <source>
        <dbReference type="ARBA" id="ARBA00022452"/>
    </source>
</evidence>
<dbReference type="InterPro" id="IPR023996">
    <property type="entry name" value="TonB-dep_OMP_SusC/RagA"/>
</dbReference>
<name>A0A1H4C7M3_9BACT</name>
<dbReference type="InterPro" id="IPR008969">
    <property type="entry name" value="CarboxyPept-like_regulatory"/>
</dbReference>
<evidence type="ECO:0000256" key="2">
    <source>
        <dbReference type="ARBA" id="ARBA00022448"/>
    </source>
</evidence>
<dbReference type="Gene3D" id="2.60.40.1120">
    <property type="entry name" value="Carboxypeptidase-like, regulatory domain"/>
    <property type="match status" value="1"/>
</dbReference>
<evidence type="ECO:0000256" key="5">
    <source>
        <dbReference type="ARBA" id="ARBA00022729"/>
    </source>
</evidence>
<keyword evidence="7 10" id="KW-0472">Membrane</keyword>
<evidence type="ECO:0000256" key="9">
    <source>
        <dbReference type="ARBA" id="ARBA00023237"/>
    </source>
</evidence>
<dbReference type="OrthoDB" id="899266at2"/>
<dbReference type="NCBIfam" id="TIGR04057">
    <property type="entry name" value="SusC_RagA_signa"/>
    <property type="match status" value="1"/>
</dbReference>
<dbReference type="GO" id="GO:0044718">
    <property type="term" value="P:siderophore transmembrane transport"/>
    <property type="evidence" value="ECO:0007669"/>
    <property type="project" value="TreeGrafter"/>
</dbReference>
<sequence length="1031" mass="114396">MVFTIFRKRPGCFKMQCSLLKWRLGLLIGFSICSVMVFAQSQIKGIVVSAKDQTPLAGATVHLTGSNTNTLTGSDGGFSIAANVGDSLNVTMIGYLSESLVIQSSSVGVIALKEDANDLTSVVVVGYGTQKKVNLTGAVTAVDMTKKEGQPITNASNALHGVPGLFVNLSNSQPGVDRATIRIRGIGTLNDNDPLVLVDGVEYDLNELNPNDIATVTILKDASAAIYGSRAGNGVILVTTKTGHGQAKINYNFYHGVQNYTYMPDVIWDPIEYMKLKNQALINEGKDAVDYSDEEIAEYEAGMKTDPITYPSSNWFDIALKNGRIQKHDVSISGSNDKASYRLSLGFLDRNGIMIGPGNHEKKYSIGLNTSFKVSKRLTVGMTLDGYYRNYTQPFYTSFWSYLMRSLPILTDTLSDGRFGNSWMRTPGRNNWENPRMIAYTGYGHKTVQRFVTSVFANYKLPFNLTYNIKFGIDKYDGLLEEFTPQVKTWNPKIPTSYINWNSPSTAPRSSNTDYNNLNQHFYQTLDWNKSFGDHHLSLMVGTSYDHFETKNFDASMTGYLDATLTALDAGTERYATGGNSTTDVLISYFGRANYDYKGKYLLEGILRTDGSSRFADGRRWGSFPGISAGWRLDKENFFPWKNTVNLAKVRASYGQVGNQAVPLYSYENSINLGRNYSFGGTLASGAAATAYTDPTITWETTTNYNVGLDLELLNHRLNFSADVYKKRTSNILRAVDIPDQVGGLTGPQQNIGVMDNKGVELTLGYHDHIGDFNYGVNGNISFNQNKVVDIDGQILYSYNTNLATITKEGLPIDSYYILDAIGIFQSDEEVANSPFQSVSTKAGYIKYRDVNNDGVINADDRVIIKSSSAMPKYTYGFNLDFGYKGLSLSAFFQGVGGLKIYPEGNLVFPFNNGAGATWRWAKDAWTPENTGARLPIVTTSTDGDDNFKASDFWLRDGSYLRMKNIQLAYELPAKWLNRVKISQFTIYVNAENYLTFSKYKDYDPETTLNVSSLYHYPMLKTLSGGVKITF</sequence>
<keyword evidence="15" id="KW-1185">Reference proteome</keyword>
<dbReference type="EMBL" id="FNQY01000028">
    <property type="protein sequence ID" value="SEA56303.1"/>
    <property type="molecule type" value="Genomic_DNA"/>
</dbReference>
<keyword evidence="4 10" id="KW-0812">Transmembrane</keyword>
<dbReference type="InterPro" id="IPR000531">
    <property type="entry name" value="Beta-barrel_TonB"/>
</dbReference>
<dbReference type="PROSITE" id="PS52016">
    <property type="entry name" value="TONB_DEPENDENT_REC_3"/>
    <property type="match status" value="1"/>
</dbReference>
<accession>A0A1H4C7M3</accession>
<dbReference type="STRING" id="551991.SAMN05192529_12833"/>
<gene>
    <name evidence="14" type="ORF">SAMN05192529_12833</name>
</gene>
<dbReference type="Gene3D" id="2.170.130.10">
    <property type="entry name" value="TonB-dependent receptor, plug domain"/>
    <property type="match status" value="1"/>
</dbReference>
<organism evidence="14 15">
    <name type="scientific">Arachidicoccus rhizosphaerae</name>
    <dbReference type="NCBI Taxonomy" id="551991"/>
    <lineage>
        <taxon>Bacteria</taxon>
        <taxon>Pseudomonadati</taxon>
        <taxon>Bacteroidota</taxon>
        <taxon>Chitinophagia</taxon>
        <taxon>Chitinophagales</taxon>
        <taxon>Chitinophagaceae</taxon>
        <taxon>Arachidicoccus</taxon>
    </lineage>
</organism>
<evidence type="ECO:0000259" key="13">
    <source>
        <dbReference type="Pfam" id="PF07715"/>
    </source>
</evidence>
<comment type="subcellular location">
    <subcellularLocation>
        <location evidence="1 10">Cell outer membrane</location>
        <topology evidence="1 10">Multi-pass membrane protein</topology>
    </subcellularLocation>
</comment>
<dbReference type="SUPFAM" id="SSF56935">
    <property type="entry name" value="Porins"/>
    <property type="match status" value="1"/>
</dbReference>
<dbReference type="NCBIfam" id="TIGR04056">
    <property type="entry name" value="OMP_RagA_SusC"/>
    <property type="match status" value="1"/>
</dbReference>
<reference evidence="14 15" key="1">
    <citation type="submission" date="2016-10" db="EMBL/GenBank/DDBJ databases">
        <authorList>
            <person name="de Groot N.N."/>
        </authorList>
    </citation>
    <scope>NUCLEOTIDE SEQUENCE [LARGE SCALE GENOMIC DNA]</scope>
    <source>
        <strain evidence="14 15">Vu-144</strain>
    </source>
</reference>
<comment type="similarity">
    <text evidence="10 11">Belongs to the TonB-dependent receptor family.</text>
</comment>